<comment type="subcellular location">
    <subcellularLocation>
        <location evidence="1">Membrane</location>
        <topology evidence="1">Multi-pass membrane protein</topology>
    </subcellularLocation>
</comment>
<accession>A0A5Q0UIF3</accession>
<dbReference type="EMBL" id="CP040089">
    <property type="protein sequence ID" value="QGA80725.1"/>
    <property type="molecule type" value="Genomic_DNA"/>
</dbReference>
<feature type="transmembrane region" description="Helical" evidence="6">
    <location>
        <begin position="58"/>
        <end position="80"/>
    </location>
</feature>
<dbReference type="InterPro" id="IPR002549">
    <property type="entry name" value="AI-2E-like"/>
</dbReference>
<dbReference type="GO" id="GO:0016020">
    <property type="term" value="C:membrane"/>
    <property type="evidence" value="ECO:0007669"/>
    <property type="project" value="UniProtKB-SubCell"/>
</dbReference>
<dbReference type="PANTHER" id="PTHR21716:SF4">
    <property type="entry name" value="TRANSMEMBRANE PROTEIN 245"/>
    <property type="match status" value="1"/>
</dbReference>
<feature type="transmembrane region" description="Helical" evidence="6">
    <location>
        <begin position="302"/>
        <end position="329"/>
    </location>
</feature>
<evidence type="ECO:0000256" key="2">
    <source>
        <dbReference type="ARBA" id="ARBA00009773"/>
    </source>
</evidence>
<evidence type="ECO:0000256" key="6">
    <source>
        <dbReference type="SAM" id="Phobius"/>
    </source>
</evidence>
<evidence type="ECO:0000313" key="7">
    <source>
        <dbReference type="EMBL" id="QGA80725.1"/>
    </source>
</evidence>
<feature type="transmembrane region" description="Helical" evidence="6">
    <location>
        <begin position="12"/>
        <end position="37"/>
    </location>
</feature>
<dbReference type="Proteomes" id="UP000377803">
    <property type="component" value="Chromosome"/>
</dbReference>
<dbReference type="PANTHER" id="PTHR21716">
    <property type="entry name" value="TRANSMEMBRANE PROTEIN"/>
    <property type="match status" value="1"/>
</dbReference>
<reference evidence="8" key="1">
    <citation type="submission" date="2019-05" db="EMBL/GenBank/DDBJ databases">
        <title>Candidatus Nanohalobium constans, a novel model system to study the DPANN nano-sized archaea: genomic and physiological characterization of a nanoarchaeon co-cultured with its chitinotrophic host.</title>
        <authorList>
            <person name="La Cono V."/>
            <person name="Arcadi E."/>
            <person name="Crisafi F."/>
            <person name="Denaro R."/>
            <person name="La Spada G."/>
            <person name="Messina E."/>
            <person name="Smedile F."/>
            <person name="Toshchakov S.V."/>
            <person name="Shevchenko M.A."/>
            <person name="Golyshin P.N."/>
            <person name="Golyshina O.V."/>
            <person name="Ferrer M."/>
            <person name="Rohde M."/>
            <person name="Mushegian A."/>
            <person name="Sorokin D.Y."/>
            <person name="Giuliano L."/>
            <person name="Yakimov M.M."/>
        </authorList>
    </citation>
    <scope>NUCLEOTIDE SEQUENCE [LARGE SCALE GENOMIC DNA]</scope>
    <source>
        <strain evidence="8">LC1Nh</strain>
    </source>
</reference>
<feature type="transmembrane region" description="Helical" evidence="6">
    <location>
        <begin position="136"/>
        <end position="158"/>
    </location>
</feature>
<dbReference type="AlphaFoldDB" id="A0A5Q0UIF3"/>
<dbReference type="RefSeq" id="WP_153550465.1">
    <property type="nucleotide sequence ID" value="NZ_CP040089.1"/>
</dbReference>
<keyword evidence="4 6" id="KW-1133">Transmembrane helix</keyword>
<name>A0A5Q0UIF3_9ARCH</name>
<feature type="transmembrane region" description="Helical" evidence="6">
    <location>
        <begin position="266"/>
        <end position="282"/>
    </location>
</feature>
<feature type="transmembrane region" description="Helical" evidence="6">
    <location>
        <begin position="197"/>
        <end position="219"/>
    </location>
</feature>
<evidence type="ECO:0000256" key="3">
    <source>
        <dbReference type="ARBA" id="ARBA00022692"/>
    </source>
</evidence>
<evidence type="ECO:0000313" key="8">
    <source>
        <dbReference type="Proteomes" id="UP000377803"/>
    </source>
</evidence>
<keyword evidence="3 6" id="KW-0812">Transmembrane</keyword>
<gene>
    <name evidence="7" type="ORF">LC1Nh_0841</name>
</gene>
<proteinExistence type="inferred from homology"/>
<protein>
    <submittedName>
        <fullName evidence="7">AI-2E family transporter</fullName>
    </submittedName>
</protein>
<feature type="transmembrane region" description="Helical" evidence="6">
    <location>
        <begin position="231"/>
        <end position="254"/>
    </location>
</feature>
<organism evidence="7 8">
    <name type="scientific">Candidatus Nanohalobium constans</name>
    <dbReference type="NCBI Taxonomy" id="2565781"/>
    <lineage>
        <taxon>Archaea</taxon>
        <taxon>Candidatus Nanohalarchaeota</taxon>
        <taxon>Candidatus Nanohalobia</taxon>
        <taxon>Candidatus Nanohalobiales</taxon>
        <taxon>Candidatus Nanohalobiaceae</taxon>
        <taxon>Candidatus Nanohalobium</taxon>
    </lineage>
</organism>
<dbReference type="Pfam" id="PF01594">
    <property type="entry name" value="AI-2E_transport"/>
    <property type="match status" value="1"/>
</dbReference>
<dbReference type="KEGG" id="ncon:LC1Nh_0841"/>
<evidence type="ECO:0000256" key="5">
    <source>
        <dbReference type="ARBA" id="ARBA00023136"/>
    </source>
</evidence>
<dbReference type="GeneID" id="42365230"/>
<evidence type="ECO:0000256" key="1">
    <source>
        <dbReference type="ARBA" id="ARBA00004141"/>
    </source>
</evidence>
<keyword evidence="5 6" id="KW-0472">Membrane</keyword>
<keyword evidence="8" id="KW-1185">Reference proteome</keyword>
<comment type="similarity">
    <text evidence="2">Belongs to the autoinducer-2 exporter (AI-2E) (TC 2.A.86) family.</text>
</comment>
<evidence type="ECO:0000256" key="4">
    <source>
        <dbReference type="ARBA" id="ARBA00022989"/>
    </source>
</evidence>
<dbReference type="OrthoDB" id="137390at2157"/>
<sequence>MDEGLRAKRETLLVVSILILGSMLIVFPFLDAILIGAAVSYILSQVHDKLNPHIQNEFLSSTIIIFSVFAFVAIGLYFFINNFFEILAQLNLFTGSLEDKIISALEPLDLPETFIENIRQYINNFSQSISSILIDLFASLPAIIIDLGIFLVTSTYLYKDRRRISRELDRLLKSLPPTEKRIIQNLVNSTENIFKGVFLTQAIVAVILGAIMGLGLWLISALTTPIPLIPLWAILVGVASLLPLVANFMIYVPLGGYFMTSAGEPIKGMLVITFGLIFLQIMPEIFLRPYIGSKRLDEHPLIVFLGFLAGPLVLGFKGLILGPVVLILTKEFALSFSDMISDVESDVHSEDTEE</sequence>